<feature type="domain" description="Ribonucleotide reductase large subunit C-terminal" evidence="11">
    <location>
        <begin position="77"/>
        <end position="293"/>
    </location>
</feature>
<dbReference type="InterPro" id="IPR013509">
    <property type="entry name" value="RNR_lsu_N"/>
</dbReference>
<dbReference type="SUPFAM" id="SSF48168">
    <property type="entry name" value="R1 subunit of ribonucleotide reductase, N-terminal domain"/>
    <property type="match status" value="1"/>
</dbReference>
<comment type="catalytic activity">
    <reaction evidence="9">
        <text>a 2'-deoxyribonucleoside 5'-diphosphate + [thioredoxin]-disulfide + H2O = a ribonucleoside 5'-diphosphate + [thioredoxin]-dithiol</text>
        <dbReference type="Rhea" id="RHEA:23252"/>
        <dbReference type="Rhea" id="RHEA-COMP:10698"/>
        <dbReference type="Rhea" id="RHEA-COMP:10700"/>
        <dbReference type="ChEBI" id="CHEBI:15377"/>
        <dbReference type="ChEBI" id="CHEBI:29950"/>
        <dbReference type="ChEBI" id="CHEBI:50058"/>
        <dbReference type="ChEBI" id="CHEBI:57930"/>
        <dbReference type="ChEBI" id="CHEBI:73316"/>
        <dbReference type="EC" id="1.17.4.1"/>
    </reaction>
</comment>
<dbReference type="SUPFAM" id="SSF51998">
    <property type="entry name" value="PFL-like glycyl radical enzymes"/>
    <property type="match status" value="1"/>
</dbReference>
<organism evidence="12">
    <name type="scientific">marine metagenome</name>
    <dbReference type="NCBI Taxonomy" id="408172"/>
    <lineage>
        <taxon>unclassified sequences</taxon>
        <taxon>metagenomes</taxon>
        <taxon>ecological metagenomes</taxon>
    </lineage>
</organism>
<evidence type="ECO:0000256" key="2">
    <source>
        <dbReference type="ARBA" id="ARBA00012274"/>
    </source>
</evidence>
<gene>
    <name evidence="12" type="ORF">METZ01_LOCUS385386</name>
</gene>
<dbReference type="GO" id="GO:0004748">
    <property type="term" value="F:ribonucleoside-diphosphate reductase activity, thioredoxin disulfide as acceptor"/>
    <property type="evidence" value="ECO:0007669"/>
    <property type="project" value="UniProtKB-EC"/>
</dbReference>
<dbReference type="Pfam" id="PF00317">
    <property type="entry name" value="Ribonuc_red_lgN"/>
    <property type="match status" value="1"/>
</dbReference>
<evidence type="ECO:0000256" key="5">
    <source>
        <dbReference type="ARBA" id="ARBA00022840"/>
    </source>
</evidence>
<feature type="non-terminal residue" evidence="12">
    <location>
        <position position="293"/>
    </location>
</feature>
<keyword evidence="4" id="KW-0547">Nucleotide-binding</keyword>
<dbReference type="EMBL" id="UINC01143549">
    <property type="protein sequence ID" value="SVD32532.1"/>
    <property type="molecule type" value="Genomic_DNA"/>
</dbReference>
<dbReference type="AlphaFoldDB" id="A0A382UEK3"/>
<dbReference type="PANTHER" id="PTHR11573:SF6">
    <property type="entry name" value="RIBONUCLEOSIDE-DIPHOSPHATE REDUCTASE LARGE SUBUNIT"/>
    <property type="match status" value="1"/>
</dbReference>
<evidence type="ECO:0000256" key="8">
    <source>
        <dbReference type="ARBA" id="ARBA00023157"/>
    </source>
</evidence>
<reference evidence="12" key="1">
    <citation type="submission" date="2018-05" db="EMBL/GenBank/DDBJ databases">
        <authorList>
            <person name="Lanie J.A."/>
            <person name="Ng W.-L."/>
            <person name="Kazmierczak K.M."/>
            <person name="Andrzejewski T.M."/>
            <person name="Davidsen T.M."/>
            <person name="Wayne K.J."/>
            <person name="Tettelin H."/>
            <person name="Glass J.I."/>
            <person name="Rusch D."/>
            <person name="Podicherti R."/>
            <person name="Tsui H.-C.T."/>
            <person name="Winkler M.E."/>
        </authorList>
    </citation>
    <scope>NUCLEOTIDE SEQUENCE</scope>
</reference>
<dbReference type="GO" id="GO:0009263">
    <property type="term" value="P:deoxyribonucleotide biosynthetic process"/>
    <property type="evidence" value="ECO:0007669"/>
    <property type="project" value="UniProtKB-KW"/>
</dbReference>
<comment type="similarity">
    <text evidence="1">Belongs to the ribonucleoside diphosphate reductase large chain family.</text>
</comment>
<accession>A0A382UEK3</accession>
<dbReference type="GO" id="GO:0005971">
    <property type="term" value="C:ribonucleoside-diphosphate reductase complex"/>
    <property type="evidence" value="ECO:0007669"/>
    <property type="project" value="TreeGrafter"/>
</dbReference>
<dbReference type="FunFam" id="1.10.1650.20:FF:000001">
    <property type="entry name" value="Ribonucleoside-diphosphate reductase"/>
    <property type="match status" value="1"/>
</dbReference>
<dbReference type="Gene3D" id="3.20.70.20">
    <property type="match status" value="1"/>
</dbReference>
<protein>
    <recommendedName>
        <fullName evidence="2">ribonucleoside-diphosphate reductase</fullName>
        <ecNumber evidence="2">1.17.4.1</ecNumber>
    </recommendedName>
</protein>
<dbReference type="Pfam" id="PF02867">
    <property type="entry name" value="Ribonuc_red_lgC"/>
    <property type="match status" value="1"/>
</dbReference>
<keyword evidence="6" id="KW-0560">Oxidoreductase</keyword>
<keyword evidence="5" id="KW-0067">ATP-binding</keyword>
<keyword evidence="8" id="KW-1015">Disulfide bond</keyword>
<dbReference type="GO" id="GO:0005524">
    <property type="term" value="F:ATP binding"/>
    <property type="evidence" value="ECO:0007669"/>
    <property type="project" value="UniProtKB-KW"/>
</dbReference>
<evidence type="ECO:0000256" key="7">
    <source>
        <dbReference type="ARBA" id="ARBA00023116"/>
    </source>
</evidence>
<evidence type="ECO:0000256" key="3">
    <source>
        <dbReference type="ARBA" id="ARBA00022533"/>
    </source>
</evidence>
<evidence type="ECO:0000313" key="12">
    <source>
        <dbReference type="EMBL" id="SVD32532.1"/>
    </source>
</evidence>
<evidence type="ECO:0000256" key="6">
    <source>
        <dbReference type="ARBA" id="ARBA00023002"/>
    </source>
</evidence>
<dbReference type="InterPro" id="IPR039718">
    <property type="entry name" value="Rrm1"/>
</dbReference>
<feature type="non-terminal residue" evidence="12">
    <location>
        <position position="1"/>
    </location>
</feature>
<dbReference type="UniPathway" id="UPA00326"/>
<evidence type="ECO:0000259" key="10">
    <source>
        <dbReference type="Pfam" id="PF00317"/>
    </source>
</evidence>
<dbReference type="PANTHER" id="PTHR11573">
    <property type="entry name" value="RIBONUCLEOSIDE-DIPHOSPHATE REDUCTASE LARGE CHAIN"/>
    <property type="match status" value="1"/>
</dbReference>
<dbReference type="EC" id="1.17.4.1" evidence="2"/>
<evidence type="ECO:0000256" key="4">
    <source>
        <dbReference type="ARBA" id="ARBA00022741"/>
    </source>
</evidence>
<keyword evidence="3" id="KW-0021">Allosteric enzyme</keyword>
<proteinExistence type="inferred from homology"/>
<keyword evidence="7" id="KW-0215">Deoxyribonucleotide synthesis</keyword>
<dbReference type="InterPro" id="IPR008926">
    <property type="entry name" value="RNR_R1-su_N"/>
</dbReference>
<evidence type="ECO:0000256" key="9">
    <source>
        <dbReference type="ARBA" id="ARBA00047754"/>
    </source>
</evidence>
<evidence type="ECO:0000256" key="1">
    <source>
        <dbReference type="ARBA" id="ARBA00010406"/>
    </source>
</evidence>
<dbReference type="InterPro" id="IPR000788">
    <property type="entry name" value="RNR_lg_C"/>
</dbReference>
<feature type="domain" description="Ribonucleotide reductase large subunit N-terminal" evidence="10">
    <location>
        <begin position="2"/>
        <end position="73"/>
    </location>
</feature>
<name>A0A382UEK3_9ZZZZ</name>
<sequence>AGMEQMRSNYLVQNRSDGTLYETPQVLYIMIAMTLFARYNGRRMKFIKEFYNAISQFYISLPTPIMAGCRTPTRQFSSCVVLESNDSLDSINATSTSIVKYISKKAGLGINAGKIRAVGAHIGDGSVVHTGLIPFLKYFQSAVKSCSQGGVRGGAATVYLPVWHYQFEDLVVLKNNRGTEETRVRNMDYAFQFNKLMYERLLTGGKITFFSPDDVPGLYDAFFEDQDKFQELYEKYERAYSIRKKSLPALEVFSQFLQERKETGRIYLQNVDHANTHGAFIEKQAPIHQSNLC</sequence>
<evidence type="ECO:0000259" key="11">
    <source>
        <dbReference type="Pfam" id="PF02867"/>
    </source>
</evidence>